<keyword evidence="4" id="KW-0946">Virion</keyword>
<sequence>LRRAPFGCLPSKTLRGPVMGQSYPQTISRLRKWSFDAPQYTFVPFDGHVPPFCQAPHSGSGSPLVLTATEVVTRGASPAAWKFLIQAGLQAGSVLSGTGYKLVPGSGGYNYQGSGPNACFQGSVSGINHVAGFPIPNSTPSSLADSLAREQLLGRYLSATKSWRGGNFLAEFRETVHMLRHPIQSLGVSTTHFVRGVHGIKHLAFSHPREYAKRLGNLWLAWSFGWKPLFDDIKDANTAIHKLASGTGHDTIKLTGNGSEASTASYSFSNASSPISVYAAYASYIKTVREVRYIAAFRARPESFGTVADTFGVDPYDLVPAVWEAIPWSFFIDYFLNVQGVIDSWRYASSNFAWGIRGTKSTVTRVFSDWYVANVPVNTSTNVAVSGSEASVTLKGRTLITSPPYVGFRFRVPGPGFTQVGEYQRAYCSDCGF</sequence>
<accession>A0A8S5KZ45</accession>
<proteinExistence type="inferred from homology"/>
<dbReference type="GeneID" id="80397190"/>
<evidence type="ECO:0000256" key="2">
    <source>
        <dbReference type="ARBA" id="ARBA00022581"/>
    </source>
</evidence>
<dbReference type="EMBL" id="BK013564">
    <property type="protein sequence ID" value="DAD50576.1"/>
    <property type="molecule type" value="Genomic_RNA"/>
</dbReference>
<keyword evidence="3" id="KW-1161">Viral attachment to host cell</keyword>
<evidence type="ECO:0000313" key="9">
    <source>
        <dbReference type="Proteomes" id="UP000677857"/>
    </source>
</evidence>
<reference evidence="8" key="1">
    <citation type="submission" date="2020-09" db="EMBL/GenBank/DDBJ databases">
        <title>Leviviricetes taxonomy.</title>
        <authorList>
            <person name="Stockdale S.R."/>
            <person name="Callanan J."/>
            <person name="Adriaenssens E.M."/>
            <person name="Kuhn J.H."/>
            <person name="Rumnieks J."/>
            <person name="Shkoporov A."/>
            <person name="Draper L.A."/>
            <person name="Ross P."/>
            <person name="Hill C."/>
        </authorList>
    </citation>
    <scope>NUCLEOTIDE SEQUENCE</scope>
</reference>
<protein>
    <submittedName>
        <fullName evidence="8">Maturation protein</fullName>
    </submittedName>
</protein>
<comment type="similarity">
    <text evidence="7">Belongs to the Leviviricetes maturation protein family.</text>
</comment>
<comment type="subcellular location">
    <subcellularLocation>
        <location evidence="1">Virion</location>
    </subcellularLocation>
</comment>
<evidence type="ECO:0000256" key="3">
    <source>
        <dbReference type="ARBA" id="ARBA00022804"/>
    </source>
</evidence>
<evidence type="ECO:0000256" key="6">
    <source>
        <dbReference type="ARBA" id="ARBA00023296"/>
    </source>
</evidence>
<dbReference type="Proteomes" id="UP000677857">
    <property type="component" value="Segment"/>
</dbReference>
<keyword evidence="5" id="KW-1175">Viral attachment to host cell pilus</keyword>
<keyword evidence="9" id="KW-1185">Reference proteome</keyword>
<name>A0A8S5KZ45_9VIRU</name>
<evidence type="ECO:0000256" key="7">
    <source>
        <dbReference type="ARBA" id="ARBA00035110"/>
    </source>
</evidence>
<keyword evidence="2" id="KW-0945">Host-virus interaction</keyword>
<keyword evidence="6" id="KW-1160">Virus entry into host cell</keyword>
<dbReference type="InterPro" id="IPR005563">
    <property type="entry name" value="A_protein"/>
</dbReference>
<dbReference type="RefSeq" id="YP_010768950.1">
    <property type="nucleotide sequence ID" value="NC_073836.1"/>
</dbReference>
<dbReference type="GO" id="GO:0044423">
    <property type="term" value="C:virion component"/>
    <property type="evidence" value="ECO:0007669"/>
    <property type="project" value="UniProtKB-KW"/>
</dbReference>
<gene>
    <name evidence="8" type="primary">Gerhypos.4_59_1</name>
</gene>
<dbReference type="GO" id="GO:0039666">
    <property type="term" value="P:virion attachment to host cell pilus"/>
    <property type="evidence" value="ECO:0007669"/>
    <property type="project" value="UniProtKB-KW"/>
</dbReference>
<evidence type="ECO:0000256" key="5">
    <source>
        <dbReference type="ARBA" id="ARBA00023104"/>
    </source>
</evidence>
<evidence type="ECO:0000256" key="1">
    <source>
        <dbReference type="ARBA" id="ARBA00004328"/>
    </source>
</evidence>
<organism evidence="8 9">
    <name type="scientific">ssRNA phage Gerhypos.4_59</name>
    <dbReference type="NCBI Taxonomy" id="2786363"/>
    <lineage>
        <taxon>Viruses</taxon>
        <taxon>Riboviria</taxon>
        <taxon>Orthornavirae</taxon>
        <taxon>Lenarviricota</taxon>
        <taxon>Leviviricetes</taxon>
        <taxon>Norzivirales</taxon>
        <taxon>Atkinsviridae</taxon>
        <taxon>Alkesdovirus</taxon>
        <taxon>Alkesdovirus tellurivivens</taxon>
        <taxon>Rainacovirus tellurivivens</taxon>
    </lineage>
</organism>
<evidence type="ECO:0000313" key="8">
    <source>
        <dbReference type="EMBL" id="DAD50576.1"/>
    </source>
</evidence>
<feature type="non-terminal residue" evidence="8">
    <location>
        <position position="1"/>
    </location>
</feature>
<evidence type="ECO:0000256" key="4">
    <source>
        <dbReference type="ARBA" id="ARBA00022844"/>
    </source>
</evidence>
<dbReference type="Pfam" id="PF03863">
    <property type="entry name" value="Phage_mat-A"/>
    <property type="match status" value="1"/>
</dbReference>
<dbReference type="KEGG" id="vg:80397190"/>